<reference evidence="2" key="1">
    <citation type="journal article" date="2006" name="PLoS Biol.">
        <title>Macronuclear genome sequence of the ciliate Tetrahymena thermophila, a model eukaryote.</title>
        <authorList>
            <person name="Eisen J.A."/>
            <person name="Coyne R.S."/>
            <person name="Wu M."/>
            <person name="Wu D."/>
            <person name="Thiagarajan M."/>
            <person name="Wortman J.R."/>
            <person name="Badger J.H."/>
            <person name="Ren Q."/>
            <person name="Amedeo P."/>
            <person name="Jones K.M."/>
            <person name="Tallon L.J."/>
            <person name="Delcher A.L."/>
            <person name="Salzberg S.L."/>
            <person name="Silva J.C."/>
            <person name="Haas B.J."/>
            <person name="Majoros W.H."/>
            <person name="Farzad M."/>
            <person name="Carlton J.M."/>
            <person name="Smith R.K. Jr."/>
            <person name="Garg J."/>
            <person name="Pearlman R.E."/>
            <person name="Karrer K.M."/>
            <person name="Sun L."/>
            <person name="Manning G."/>
            <person name="Elde N.C."/>
            <person name="Turkewitz A.P."/>
            <person name="Asai D.J."/>
            <person name="Wilkes D.E."/>
            <person name="Wang Y."/>
            <person name="Cai H."/>
            <person name="Collins K."/>
            <person name="Stewart B.A."/>
            <person name="Lee S.R."/>
            <person name="Wilamowska K."/>
            <person name="Weinberg Z."/>
            <person name="Ruzzo W.L."/>
            <person name="Wloga D."/>
            <person name="Gaertig J."/>
            <person name="Frankel J."/>
            <person name="Tsao C.-C."/>
            <person name="Gorovsky M.A."/>
            <person name="Keeling P.J."/>
            <person name="Waller R.F."/>
            <person name="Patron N.J."/>
            <person name="Cherry J.M."/>
            <person name="Stover N.A."/>
            <person name="Krieger C.J."/>
            <person name="del Toro C."/>
            <person name="Ryder H.F."/>
            <person name="Williamson S.C."/>
            <person name="Barbeau R.A."/>
            <person name="Hamilton E.P."/>
            <person name="Orias E."/>
        </authorList>
    </citation>
    <scope>NUCLEOTIDE SEQUENCE [LARGE SCALE GENOMIC DNA]</scope>
    <source>
        <strain evidence="2">SB210</strain>
    </source>
</reference>
<dbReference type="HOGENOM" id="CLU_910538_0_0_1"/>
<dbReference type="GeneID" id="7844688"/>
<organism evidence="1 2">
    <name type="scientific">Tetrahymena thermophila (strain SB210)</name>
    <dbReference type="NCBI Taxonomy" id="312017"/>
    <lineage>
        <taxon>Eukaryota</taxon>
        <taxon>Sar</taxon>
        <taxon>Alveolata</taxon>
        <taxon>Ciliophora</taxon>
        <taxon>Intramacronucleata</taxon>
        <taxon>Oligohymenophorea</taxon>
        <taxon>Hymenostomatida</taxon>
        <taxon>Tetrahymenina</taxon>
        <taxon>Tetrahymenidae</taxon>
        <taxon>Tetrahymena</taxon>
    </lineage>
</organism>
<proteinExistence type="predicted"/>
<gene>
    <name evidence="1" type="ORF">TTHERM_01043260</name>
</gene>
<protein>
    <submittedName>
        <fullName evidence="1">Uncharacterized protein</fullName>
    </submittedName>
</protein>
<name>Q22CI3_TETTS</name>
<evidence type="ECO:0000313" key="2">
    <source>
        <dbReference type="Proteomes" id="UP000009168"/>
    </source>
</evidence>
<dbReference type="OrthoDB" id="326036at2759"/>
<evidence type="ECO:0000313" key="1">
    <source>
        <dbReference type="EMBL" id="EAR83009.2"/>
    </source>
</evidence>
<dbReference type="AlphaFoldDB" id="Q22CI3"/>
<dbReference type="Proteomes" id="UP000009168">
    <property type="component" value="Unassembled WGS sequence"/>
</dbReference>
<dbReference type="KEGG" id="tet:TTHERM_01043260"/>
<sequence>MISNTDSSSAISEKIIQTLPLPQCRKHMMQLDQVCANDQCPLQWRLICQECIKENHLSHHTDILELKKFLIALQNKITQVNTENKLLQDNLESLFIQNSEHLSKLKEKIQFYTDAQNTMQNAFKIIKEQGNNKIRQVENQLNEFVKQTSYTGKNGEEEINNRIKGIKNSTSIIKDLKFYELQRIQEQNRSVQNNFRHILTVLDGAINDSNVIQNTFENTSISTSDMIKIKQKNQEEKNIAKISEIFPTVKGKAKKRDIINFVNWDSESKELKYRQLDISKQFLIMANLKPIKGN</sequence>
<keyword evidence="2" id="KW-1185">Reference proteome</keyword>
<dbReference type="InParanoid" id="Q22CI3"/>
<dbReference type="RefSeq" id="XP_001030672.2">
    <property type="nucleotide sequence ID" value="XM_001030672.2"/>
</dbReference>
<accession>Q22CI3</accession>
<dbReference type="EMBL" id="GG662496">
    <property type="protein sequence ID" value="EAR83009.2"/>
    <property type="molecule type" value="Genomic_DNA"/>
</dbReference>